<dbReference type="AlphaFoldDB" id="A0A196SKK0"/>
<comment type="caution">
    <text evidence="2">The sequence shown here is derived from an EMBL/GenBank/DDBJ whole genome shotgun (WGS) entry which is preliminary data.</text>
</comment>
<reference evidence="2 3" key="1">
    <citation type="submission" date="2016-05" db="EMBL/GenBank/DDBJ databases">
        <title>Nuclear genome of Blastocystis sp. subtype 1 NandII.</title>
        <authorList>
            <person name="Gentekaki E."/>
            <person name="Curtis B."/>
            <person name="Stairs C."/>
            <person name="Eme L."/>
            <person name="Herman E."/>
            <person name="Klimes V."/>
            <person name="Arias M.C."/>
            <person name="Elias M."/>
            <person name="Hilliou F."/>
            <person name="Klute M."/>
            <person name="Malik S.-B."/>
            <person name="Pightling A."/>
            <person name="Rachubinski R."/>
            <person name="Salas D."/>
            <person name="Schlacht A."/>
            <person name="Suga H."/>
            <person name="Archibald J."/>
            <person name="Ball S.G."/>
            <person name="Clark G."/>
            <person name="Dacks J."/>
            <person name="Van Der Giezen M."/>
            <person name="Tsaousis A."/>
            <person name="Roger A."/>
        </authorList>
    </citation>
    <scope>NUCLEOTIDE SEQUENCE [LARGE SCALE GENOMIC DNA]</scope>
    <source>
        <strain evidence="3">ATCC 50177 / NandII</strain>
    </source>
</reference>
<dbReference type="EMBL" id="LXWW01000025">
    <property type="protein sequence ID" value="OAO17585.1"/>
    <property type="molecule type" value="Genomic_DNA"/>
</dbReference>
<feature type="signal peptide" evidence="1">
    <location>
        <begin position="1"/>
        <end position="16"/>
    </location>
</feature>
<sequence>MKGLTTFIALLSVVMGVLICPDDKVYVAVTKQSGTYAEEESYMILSGTTELVTSQPFATNELRTDEYCLTASTNNQYTFRMKDVYATSAGVYGNVVLKNYMTEMTTEDIPLSLYYPIMKTQQWKTFSSTSSIASDWFAVNFSDGNWQQVTLGSAPAVTGTQYFRKQFAGIPSMAAYEARFNYRYGIIAYVNGMEIYRDHMAAGTVTPATASSGAYNTYEYHGVIRPAAEIEESNTVLAVELHFPAAEENAVEFDAFVASVAPSMQASENTQCFIYPYPVAITTSSGSNSDKIFNFGKGDYYSSTLPTYVNYELSGSRAHINGLRIWPYTYVGVAPTSFKWQGATSSASSYSDVIAVTGATFQSNTYQTFYGMFGAKAYPSYRFVVEESAGNQFNGVEVQPVVCHDGLPSSLEFSPNSYSVNAQYEEVSIRPTITEFTSCSIQPEVPAGLTFNPTSCTLSGVPSGTIASTTFTVTSNMAGQNYQGTFTLQATACSGTMVHILRTYKSGAQREAFSIKDQATQQVVLSVELNSDQVNNQDKVWTLCLTGTKYEIDVDCSQEYWHSNSFMFVHAMLYGSEYETIARLRYDVGVGVPTDRIFNAQWAVAPQQAWQYKMGEVPANWQTEAGWTTASIGSFPASTNQIQLYKNTFTVASLEGVAGFTLSLRYLYGCVVYMNGQEVFRNGVNGDLTAASIGLNAYTNLLYRQISLPVKTMAVGDQPSVNYLQQGSNTIAIAIVAQTASQTASVFDCAVRLVLAGSRVFDYTLARNAVNGNGAYALHHYKFYEINGASCTNNLDVTFDNDRREWLSSVTLYLYYTQTDRYVQGFTLKARNTGLEEWTTIKTVEGLTWSLAGETKKIWLENSKPYNQYRFENFNAGNLCSWRLGTLDLSMDVIPATVPELSYPTPIVLSKDVEMGEVYPASELYYEFSVTPALPTGLALDPFSGKISGTVHSVIPASTYQITAKRVGGGTSTASITISVDICTGGKSLITLVARMDGWPAEGSYSLYSGKGTSGQVVSSVPGFKVANGLNYGDFCVAHGLYTLELKDAEKDGWGGTPRATT</sequence>
<dbReference type="Gene3D" id="2.60.40.10">
    <property type="entry name" value="Immunoglobulins"/>
    <property type="match status" value="2"/>
</dbReference>
<dbReference type="InterPro" id="IPR013783">
    <property type="entry name" value="Ig-like_fold"/>
</dbReference>
<accession>A0A196SKK0</accession>
<dbReference type="OrthoDB" id="409136at2759"/>
<feature type="chain" id="PRO_5008274678" evidence="1">
    <location>
        <begin position="17"/>
        <end position="1062"/>
    </location>
</feature>
<name>A0A196SKK0_BLAHN</name>
<evidence type="ECO:0000313" key="3">
    <source>
        <dbReference type="Proteomes" id="UP000078348"/>
    </source>
</evidence>
<dbReference type="Proteomes" id="UP000078348">
    <property type="component" value="Unassembled WGS sequence"/>
</dbReference>
<evidence type="ECO:0000313" key="2">
    <source>
        <dbReference type="EMBL" id="OAO17585.1"/>
    </source>
</evidence>
<gene>
    <name evidence="2" type="ORF">AV274_0724</name>
</gene>
<keyword evidence="1" id="KW-0732">Signal</keyword>
<dbReference type="Gene3D" id="2.60.120.260">
    <property type="entry name" value="Galactose-binding domain-like"/>
    <property type="match status" value="1"/>
</dbReference>
<evidence type="ECO:0000256" key="1">
    <source>
        <dbReference type="SAM" id="SignalP"/>
    </source>
</evidence>
<organism evidence="2 3">
    <name type="scientific">Blastocystis sp. subtype 1 (strain ATCC 50177 / NandII)</name>
    <dbReference type="NCBI Taxonomy" id="478820"/>
    <lineage>
        <taxon>Eukaryota</taxon>
        <taxon>Sar</taxon>
        <taxon>Stramenopiles</taxon>
        <taxon>Bigyra</taxon>
        <taxon>Opalozoa</taxon>
        <taxon>Opalinata</taxon>
        <taxon>Blastocystidae</taxon>
        <taxon>Blastocystis</taxon>
    </lineage>
</organism>
<keyword evidence="3" id="KW-1185">Reference proteome</keyword>
<dbReference type="Pfam" id="PF05345">
    <property type="entry name" value="He_PIG"/>
    <property type="match status" value="2"/>
</dbReference>
<protein>
    <submittedName>
        <fullName evidence="2">Uncharacterized protein</fullName>
    </submittedName>
</protein>
<proteinExistence type="predicted"/>